<dbReference type="InterPro" id="IPR003593">
    <property type="entry name" value="AAA+_ATPase"/>
</dbReference>
<feature type="region of interest" description="Disordered" evidence="6">
    <location>
        <begin position="13"/>
        <end position="34"/>
    </location>
</feature>
<dbReference type="PANTHER" id="PTHR45991:SF1">
    <property type="entry name" value="PACHYTENE CHECKPOINT PROTEIN 2 HOMOLOG"/>
    <property type="match status" value="1"/>
</dbReference>
<dbReference type="GO" id="GO:0051598">
    <property type="term" value="P:meiotic recombination checkpoint signaling"/>
    <property type="evidence" value="ECO:0007669"/>
    <property type="project" value="TreeGrafter"/>
</dbReference>
<dbReference type="Pfam" id="PF23563">
    <property type="entry name" value="TRIP13_N"/>
    <property type="match status" value="1"/>
</dbReference>
<dbReference type="SUPFAM" id="SSF52540">
    <property type="entry name" value="P-loop containing nucleoside triphosphate hydrolases"/>
    <property type="match status" value="1"/>
</dbReference>
<dbReference type="FunFam" id="3.40.50.300:FF:001494">
    <property type="entry name" value="Pachytene checkpoint component Pch2"/>
    <property type="match status" value="1"/>
</dbReference>
<proteinExistence type="inferred from homology"/>
<dbReference type="GO" id="GO:0007131">
    <property type="term" value="P:reciprocal meiotic recombination"/>
    <property type="evidence" value="ECO:0007669"/>
    <property type="project" value="TreeGrafter"/>
</dbReference>
<reference evidence="8" key="1">
    <citation type="submission" date="2021-01" db="EMBL/GenBank/DDBJ databases">
        <authorList>
            <person name="Corre E."/>
            <person name="Pelletier E."/>
            <person name="Niang G."/>
            <person name="Scheremetjew M."/>
            <person name="Finn R."/>
            <person name="Kale V."/>
            <person name="Holt S."/>
            <person name="Cochrane G."/>
            <person name="Meng A."/>
            <person name="Brown T."/>
            <person name="Cohen L."/>
        </authorList>
    </citation>
    <scope>NUCLEOTIDE SEQUENCE</scope>
    <source>
        <strain evidence="8">NY070348D</strain>
    </source>
</reference>
<dbReference type="GO" id="GO:0005524">
    <property type="term" value="F:ATP binding"/>
    <property type="evidence" value="ECO:0007669"/>
    <property type="project" value="UniProtKB-KW"/>
</dbReference>
<dbReference type="PANTHER" id="PTHR45991">
    <property type="entry name" value="PACHYTENE CHECKPOINT PROTEIN 2"/>
    <property type="match status" value="1"/>
</dbReference>
<organism evidence="8">
    <name type="scientific">Mucochytrium quahogii</name>
    <dbReference type="NCBI Taxonomy" id="96639"/>
    <lineage>
        <taxon>Eukaryota</taxon>
        <taxon>Sar</taxon>
        <taxon>Stramenopiles</taxon>
        <taxon>Bigyra</taxon>
        <taxon>Labyrinthulomycetes</taxon>
        <taxon>Thraustochytrida</taxon>
        <taxon>Thraustochytriidae</taxon>
        <taxon>Mucochytrium</taxon>
    </lineage>
</organism>
<dbReference type="SMART" id="SM00382">
    <property type="entry name" value="AAA"/>
    <property type="match status" value="1"/>
</dbReference>
<keyword evidence="2 5" id="KW-0547">Nucleotide-binding</keyword>
<feature type="domain" description="AAA+ ATPase" evidence="7">
    <location>
        <begin position="187"/>
        <end position="339"/>
    </location>
</feature>
<accession>A0A7S2RF92</accession>
<evidence type="ECO:0000256" key="4">
    <source>
        <dbReference type="ARBA" id="ARBA00023254"/>
    </source>
</evidence>
<evidence type="ECO:0000313" key="8">
    <source>
        <dbReference type="EMBL" id="CAD9669468.1"/>
    </source>
</evidence>
<keyword evidence="3 5" id="KW-0067">ATP-binding</keyword>
<dbReference type="InterPro" id="IPR003959">
    <property type="entry name" value="ATPase_AAA_core"/>
</dbReference>
<dbReference type="Gene3D" id="3.40.50.300">
    <property type="entry name" value="P-loop containing nucleotide triphosphate hydrolases"/>
    <property type="match status" value="1"/>
</dbReference>
<dbReference type="InterPro" id="IPR027417">
    <property type="entry name" value="P-loop_NTPase"/>
</dbReference>
<dbReference type="Pfam" id="PF23242">
    <property type="entry name" value="AAA_lid_TRIP13_C"/>
    <property type="match status" value="1"/>
</dbReference>
<dbReference type="AlphaFoldDB" id="A0A7S2RF92"/>
<evidence type="ECO:0000256" key="3">
    <source>
        <dbReference type="ARBA" id="ARBA00022840"/>
    </source>
</evidence>
<dbReference type="CDD" id="cd19508">
    <property type="entry name" value="RecA-like_Pch2-like"/>
    <property type="match status" value="1"/>
</dbReference>
<dbReference type="Pfam" id="PF00004">
    <property type="entry name" value="AAA"/>
    <property type="match status" value="1"/>
</dbReference>
<dbReference type="InterPro" id="IPR058249">
    <property type="entry name" value="Pch2_C"/>
</dbReference>
<keyword evidence="4" id="KW-0469">Meiosis</keyword>
<gene>
    <name evidence="8" type="ORF">QSP1433_LOCUS2831</name>
</gene>
<dbReference type="InterPro" id="IPR044539">
    <property type="entry name" value="Pch2-like"/>
</dbReference>
<evidence type="ECO:0000256" key="6">
    <source>
        <dbReference type="SAM" id="MobiDB-lite"/>
    </source>
</evidence>
<sequence>MDMEGVAFGHGSAGRDASACGGSTQQDPCEVSPVGEESGTLYVEVCLKSGSTADRQIIREHVRDALSAIPMDTVFESGEVFFYKDNSQLGPHVDYMTFDLEHSCQIWQAQNVSIHVFQLSEEGPYDETTEEDQSATAFTHWELPCVQFKGLWDSLMFETDVKMHLLEFASTSLLFSANNVDANIISWNHVVLLHGPPGTGKTSLCQALAQKLSIRLGDTFKQSQLLEINSHSLFSKWFSESGKLVSKLFSYIHELAEDEDTLVCILIDEVESLAAARTASMSGSEPSDSIRVVNALLTQIDRLKSRKNVMILTTSNITDAIDVAFVDRADIRQFIGLPSDKVRRQILYTCIVELARAKIVVAGRDGKLFLSSEESALLDEVSSITEGLSGRGLRKLPFQAHARYVRRPRVEMVSFLGALLKCAQAESVSREALLSG</sequence>
<dbReference type="PROSITE" id="PS00674">
    <property type="entry name" value="AAA"/>
    <property type="match status" value="1"/>
</dbReference>
<evidence type="ECO:0000256" key="5">
    <source>
        <dbReference type="RuleBase" id="RU003651"/>
    </source>
</evidence>
<comment type="similarity">
    <text evidence="1">Belongs to the AAA ATPase family. PCH2 subfamily.</text>
</comment>
<name>A0A7S2RF92_9STRA</name>
<dbReference type="EMBL" id="HBHK01004715">
    <property type="protein sequence ID" value="CAD9669468.1"/>
    <property type="molecule type" value="Transcribed_RNA"/>
</dbReference>
<dbReference type="GO" id="GO:0016887">
    <property type="term" value="F:ATP hydrolysis activity"/>
    <property type="evidence" value="ECO:0007669"/>
    <property type="project" value="InterPro"/>
</dbReference>
<evidence type="ECO:0000256" key="1">
    <source>
        <dbReference type="ARBA" id="ARBA00007271"/>
    </source>
</evidence>
<dbReference type="GO" id="GO:0005634">
    <property type="term" value="C:nucleus"/>
    <property type="evidence" value="ECO:0007669"/>
    <property type="project" value="TreeGrafter"/>
</dbReference>
<dbReference type="InterPro" id="IPR003960">
    <property type="entry name" value="ATPase_AAA_CS"/>
</dbReference>
<evidence type="ECO:0000256" key="2">
    <source>
        <dbReference type="ARBA" id="ARBA00022741"/>
    </source>
</evidence>
<dbReference type="GO" id="GO:0005694">
    <property type="term" value="C:chromosome"/>
    <property type="evidence" value="ECO:0007669"/>
    <property type="project" value="TreeGrafter"/>
</dbReference>
<protein>
    <recommendedName>
        <fullName evidence="7">AAA+ ATPase domain-containing protein</fullName>
    </recommendedName>
</protein>
<evidence type="ECO:0000259" key="7">
    <source>
        <dbReference type="SMART" id="SM00382"/>
    </source>
</evidence>